<evidence type="ECO:0000313" key="2">
    <source>
        <dbReference type="EMBL" id="RKQ95650.1"/>
    </source>
</evidence>
<sequence length="836" mass="84895">MTAPVILLAAYDPGAFHAQWQLPGAAPAGLSGFRLDITGSGGFAAREEVGASSRSDMWDVTLTDLSQTYVFTVTVLINGAPGDTSLPVTLLTAALSLTGIVYDLDPDTLTLSWAPPKSGAEGGMATVTGGGGTHNGQGKNGTRIAVTLDPSDTYQITARAYADAGVVLGPTSPVYAPVILPLTLTAITYDLQPDIVTVSWVPPTGTATGGLATVAGDGATRNGTGTVGAKVRVTLDTTKTYQVTARGAAYDGLVMGPASDAYAPIADPLSLTEITYDTDPADVLTVGWGSLRGGADAGLATLVGGGAVHSQSGVSNAVFPGTLNSGTAYQITARPTSHDGLVQGPASPVYAPIIDPLDVTVISYDLSPDMLSAEWNPPPAPATGGNATLVTPTAVLNDSGTVSAVFSTTLDAAKAYSLTLRPSAHGGLVLGPASPAFTPIVEPLPLISLVYDVGQLTVQWTPPAAPAASGQATLTGPSILRYGEGKAGAPFAITLDPSLSYSVTFRPVSADGIVHGPVSEVFHPIAQPIALKSIVYDVTPSETLGVAWEAPAAPAAAGLAVLHTSSGVKSQTGTSAVSFATAVTTADTITARLIDSTGRIEGPASADHTPIVETTTISLVSYDLDPDLVTADWAPASATPNPAYRAELTPAGGTSQYATGSATTAQFPGTLPVGEDSSVRVRITDAADLVRGPQSAAVIPITEQPGGARLDYLTSDQFRGTWSAVTGYDGYLYRFDTGDTPGTPTASAGPNVTIDQAIAAGTAYAFRVRVKTANAQGPWSTPAPGPYLMSAQTEHDGLGRLTRFSATGFGDFVYSRDAFGNILSASFAPASGGRGE</sequence>
<gene>
    <name evidence="2" type="ORF">C7435_2755</name>
</gene>
<name>A0A495D3U9_9PROT</name>
<protein>
    <recommendedName>
        <fullName evidence="1">Fibronectin type-III domain-containing protein</fullName>
    </recommendedName>
</protein>
<evidence type="ECO:0000313" key="3">
    <source>
        <dbReference type="Proteomes" id="UP000273675"/>
    </source>
</evidence>
<dbReference type="AlphaFoldDB" id="A0A495D3U9"/>
<feature type="domain" description="Fibronectin type-III" evidence="1">
    <location>
        <begin position="704"/>
        <end position="791"/>
    </location>
</feature>
<dbReference type="InterPro" id="IPR003961">
    <property type="entry name" value="FN3_dom"/>
</dbReference>
<accession>A0A495D3U9</accession>
<dbReference type="SUPFAM" id="SSF49265">
    <property type="entry name" value="Fibronectin type III"/>
    <property type="match status" value="1"/>
</dbReference>
<dbReference type="EMBL" id="RBIM01000006">
    <property type="protein sequence ID" value="RKQ95650.1"/>
    <property type="molecule type" value="Genomic_DNA"/>
</dbReference>
<evidence type="ECO:0000259" key="1">
    <source>
        <dbReference type="PROSITE" id="PS50853"/>
    </source>
</evidence>
<dbReference type="InterPro" id="IPR036116">
    <property type="entry name" value="FN3_sf"/>
</dbReference>
<dbReference type="OrthoDB" id="10020928at2"/>
<dbReference type="RefSeq" id="WP_121212116.1">
    <property type="nucleotide sequence ID" value="NZ_RBIM01000006.1"/>
</dbReference>
<reference evidence="2 3" key="1">
    <citation type="submission" date="2018-10" db="EMBL/GenBank/DDBJ databases">
        <title>Genomic Encyclopedia of Type Strains, Phase IV (KMG-IV): sequencing the most valuable type-strain genomes for metagenomic binning, comparative biology and taxonomic classification.</title>
        <authorList>
            <person name="Goeker M."/>
        </authorList>
    </citation>
    <scope>NUCLEOTIDE SEQUENCE [LARGE SCALE GENOMIC DNA]</scope>
    <source>
        <strain evidence="2 3">DSM 4734</strain>
    </source>
</reference>
<dbReference type="PROSITE" id="PS50853">
    <property type="entry name" value="FN3"/>
    <property type="match status" value="1"/>
</dbReference>
<dbReference type="SMART" id="SM00060">
    <property type="entry name" value="FN3"/>
    <property type="match status" value="4"/>
</dbReference>
<comment type="caution">
    <text evidence="2">The sequence shown here is derived from an EMBL/GenBank/DDBJ whole genome shotgun (WGS) entry which is preliminary data.</text>
</comment>
<organism evidence="2 3">
    <name type="scientific">Maricaulis maris</name>
    <dbReference type="NCBI Taxonomy" id="74318"/>
    <lineage>
        <taxon>Bacteria</taxon>
        <taxon>Pseudomonadati</taxon>
        <taxon>Pseudomonadota</taxon>
        <taxon>Alphaproteobacteria</taxon>
        <taxon>Maricaulales</taxon>
        <taxon>Maricaulaceae</taxon>
        <taxon>Maricaulis</taxon>
    </lineage>
</organism>
<dbReference type="Proteomes" id="UP000273675">
    <property type="component" value="Unassembled WGS sequence"/>
</dbReference>
<proteinExistence type="predicted"/>